<dbReference type="GO" id="GO:0019843">
    <property type="term" value="F:rRNA binding"/>
    <property type="evidence" value="ECO:0007669"/>
    <property type="project" value="UniProtKB-UniRule"/>
</dbReference>
<keyword evidence="5" id="KW-0699">rRNA-binding</keyword>
<evidence type="ECO:0000256" key="2">
    <source>
        <dbReference type="ARBA" id="ARBA00022980"/>
    </source>
</evidence>
<dbReference type="Pfam" id="PF00673">
    <property type="entry name" value="Ribosomal_L5_C"/>
    <property type="match status" value="1"/>
</dbReference>
<protein>
    <recommendedName>
        <fullName evidence="4 5">Large ribosomal subunit protein uL5</fullName>
    </recommendedName>
</protein>
<dbReference type="InterPro" id="IPR031310">
    <property type="entry name" value="Ribosomal_uL5_N"/>
</dbReference>
<dbReference type="PIRSF" id="PIRSF002161">
    <property type="entry name" value="Ribosomal_L5"/>
    <property type="match status" value="1"/>
</dbReference>
<dbReference type="GO" id="GO:0003735">
    <property type="term" value="F:structural constituent of ribosome"/>
    <property type="evidence" value="ECO:0007669"/>
    <property type="project" value="InterPro"/>
</dbReference>
<sequence>MAFLEQKYRNEIVPALMEEHALSNPMKVPRIKKVSVNMGLGEAVQNSKIIEGAAAELATITGQKPVIARARRSIATFKLREGMPIGVKVTLRGDRMWEFLERLIYVALPRVRDFKGISPKSFDGHGNYSLGVREQIIFPEIDYDKVDKLRGMNVTIVTSAENDELGLALLRKLGMPFRK</sequence>
<dbReference type="GO" id="GO:0000049">
    <property type="term" value="F:tRNA binding"/>
    <property type="evidence" value="ECO:0007669"/>
    <property type="project" value="UniProtKB-UniRule"/>
</dbReference>
<gene>
    <name evidence="5" type="primary">rplE</name>
    <name evidence="9" type="ORF">DL240_02135</name>
</gene>
<dbReference type="InterPro" id="IPR002132">
    <property type="entry name" value="Ribosomal_uL5"/>
</dbReference>
<organism evidence="9 10">
    <name type="scientific">Lujinxingia litoralis</name>
    <dbReference type="NCBI Taxonomy" id="2211119"/>
    <lineage>
        <taxon>Bacteria</taxon>
        <taxon>Deltaproteobacteria</taxon>
        <taxon>Bradymonadales</taxon>
        <taxon>Lujinxingiaceae</taxon>
        <taxon>Lujinxingia</taxon>
    </lineage>
</organism>
<dbReference type="InterPro" id="IPR020930">
    <property type="entry name" value="Ribosomal_uL5_bac-type"/>
</dbReference>
<evidence type="ECO:0000313" key="9">
    <source>
        <dbReference type="EMBL" id="RAL25034.1"/>
    </source>
</evidence>
<comment type="similarity">
    <text evidence="1 5 6">Belongs to the universal ribosomal protein uL5 family.</text>
</comment>
<dbReference type="GO" id="GO:0005840">
    <property type="term" value="C:ribosome"/>
    <property type="evidence" value="ECO:0007669"/>
    <property type="project" value="UniProtKB-KW"/>
</dbReference>
<dbReference type="SUPFAM" id="SSF55282">
    <property type="entry name" value="RL5-like"/>
    <property type="match status" value="1"/>
</dbReference>
<comment type="function">
    <text evidence="5">This is 1 of the proteins that bind and probably mediate the attachment of the 5S RNA into the large ribosomal subunit, where it forms part of the central protuberance. In the 70S ribosome it contacts protein S13 of the 30S subunit (bridge B1b), connecting the 2 subunits; this bridge is implicated in subunit movement. Contacts the P site tRNA; the 5S rRNA and some of its associated proteins might help stabilize positioning of ribosome-bound tRNAs.</text>
</comment>
<dbReference type="InterPro" id="IPR022803">
    <property type="entry name" value="Ribosomal_uL5_dom_sf"/>
</dbReference>
<dbReference type="Gene3D" id="3.30.1440.10">
    <property type="match status" value="1"/>
</dbReference>
<dbReference type="HAMAP" id="MF_01333_B">
    <property type="entry name" value="Ribosomal_uL5_B"/>
    <property type="match status" value="1"/>
</dbReference>
<keyword evidence="10" id="KW-1185">Reference proteome</keyword>
<evidence type="ECO:0000256" key="3">
    <source>
        <dbReference type="ARBA" id="ARBA00023274"/>
    </source>
</evidence>
<evidence type="ECO:0000256" key="6">
    <source>
        <dbReference type="RuleBase" id="RU003930"/>
    </source>
</evidence>
<comment type="subunit">
    <text evidence="5">Part of the 50S ribosomal subunit; part of the 5S rRNA/L5/L18/L25 subcomplex. Contacts the 5S rRNA and the P site tRNA. Forms a bridge to the 30S subunit in the 70S ribosome.</text>
</comment>
<keyword evidence="5" id="KW-0820">tRNA-binding</keyword>
<evidence type="ECO:0000256" key="1">
    <source>
        <dbReference type="ARBA" id="ARBA00008553"/>
    </source>
</evidence>
<keyword evidence="3 5" id="KW-0687">Ribonucleoprotein</keyword>
<dbReference type="OrthoDB" id="9806626at2"/>
<dbReference type="NCBIfam" id="NF000585">
    <property type="entry name" value="PRK00010.1"/>
    <property type="match status" value="1"/>
</dbReference>
<dbReference type="GO" id="GO:0006412">
    <property type="term" value="P:translation"/>
    <property type="evidence" value="ECO:0007669"/>
    <property type="project" value="UniProtKB-UniRule"/>
</dbReference>
<evidence type="ECO:0000259" key="8">
    <source>
        <dbReference type="Pfam" id="PF00673"/>
    </source>
</evidence>
<dbReference type="FunFam" id="3.30.1440.10:FF:000001">
    <property type="entry name" value="50S ribosomal protein L5"/>
    <property type="match status" value="1"/>
</dbReference>
<feature type="domain" description="Large ribosomal subunit protein uL5 N-terminal" evidence="7">
    <location>
        <begin position="24"/>
        <end position="80"/>
    </location>
</feature>
<evidence type="ECO:0000256" key="4">
    <source>
        <dbReference type="ARBA" id="ARBA00035245"/>
    </source>
</evidence>
<evidence type="ECO:0000259" key="7">
    <source>
        <dbReference type="Pfam" id="PF00281"/>
    </source>
</evidence>
<dbReference type="Pfam" id="PF00281">
    <property type="entry name" value="Ribosomal_L5"/>
    <property type="match status" value="1"/>
</dbReference>
<reference evidence="9 10" key="1">
    <citation type="submission" date="2018-05" db="EMBL/GenBank/DDBJ databases">
        <title>Lujinxingia marina gen. nov. sp. nov., a new facultative anaerobic member of the class Deltaproteobacteria, and proposal of Lujinxingaceae fam. nov.</title>
        <authorList>
            <person name="Li C.-M."/>
        </authorList>
    </citation>
    <scope>NUCLEOTIDE SEQUENCE [LARGE SCALE GENOMIC DNA]</scope>
    <source>
        <strain evidence="9 10">B210</strain>
    </source>
</reference>
<feature type="domain" description="Large ribosomal subunit protein uL5 C-terminal" evidence="8">
    <location>
        <begin position="84"/>
        <end position="177"/>
    </location>
</feature>
<comment type="caution">
    <text evidence="9">The sequence shown here is derived from an EMBL/GenBank/DDBJ whole genome shotgun (WGS) entry which is preliminary data.</text>
</comment>
<proteinExistence type="inferred from homology"/>
<dbReference type="Proteomes" id="UP000249169">
    <property type="component" value="Unassembled WGS sequence"/>
</dbReference>
<dbReference type="GO" id="GO:1990904">
    <property type="term" value="C:ribonucleoprotein complex"/>
    <property type="evidence" value="ECO:0007669"/>
    <property type="project" value="UniProtKB-KW"/>
</dbReference>
<dbReference type="AlphaFoldDB" id="A0A328CB14"/>
<dbReference type="RefSeq" id="WP_111728206.1">
    <property type="nucleotide sequence ID" value="NZ_QHKO01000001.1"/>
</dbReference>
<dbReference type="EMBL" id="QHKO01000001">
    <property type="protein sequence ID" value="RAL25034.1"/>
    <property type="molecule type" value="Genomic_DNA"/>
</dbReference>
<keyword evidence="5" id="KW-0694">RNA-binding</keyword>
<accession>A0A328CB14</accession>
<evidence type="ECO:0000313" key="10">
    <source>
        <dbReference type="Proteomes" id="UP000249169"/>
    </source>
</evidence>
<evidence type="ECO:0000256" key="5">
    <source>
        <dbReference type="HAMAP-Rule" id="MF_01333"/>
    </source>
</evidence>
<dbReference type="InterPro" id="IPR031309">
    <property type="entry name" value="Ribosomal_uL5_C"/>
</dbReference>
<name>A0A328CB14_9DELT</name>
<keyword evidence="2 5" id="KW-0689">Ribosomal protein</keyword>
<dbReference type="PANTHER" id="PTHR11994">
    <property type="entry name" value="60S RIBOSOMAL PROTEIN L11-RELATED"/>
    <property type="match status" value="1"/>
</dbReference>